<dbReference type="Gene3D" id="3.30.1300.30">
    <property type="entry name" value="GSPII I/J protein-like"/>
    <property type="match status" value="1"/>
</dbReference>
<dbReference type="Gene3D" id="1.20.5.170">
    <property type="match status" value="3"/>
</dbReference>
<dbReference type="GO" id="GO:0015031">
    <property type="term" value="P:protein transport"/>
    <property type="evidence" value="ECO:0007669"/>
    <property type="project" value="UniProtKB-KW"/>
</dbReference>
<evidence type="ECO:0000256" key="6">
    <source>
        <dbReference type="ARBA" id="ARBA00022692"/>
    </source>
</evidence>
<feature type="domain" description="Trimeric autotransporter adhesin YadA-like head" evidence="12">
    <location>
        <begin position="533"/>
        <end position="559"/>
    </location>
</feature>
<evidence type="ECO:0000256" key="5">
    <source>
        <dbReference type="ARBA" id="ARBA00022452"/>
    </source>
</evidence>
<feature type="domain" description="Trimeric autotransporter adhesin YadA-like stalk" evidence="13">
    <location>
        <begin position="450"/>
        <end position="488"/>
    </location>
</feature>
<feature type="domain" description="Trimeric autotransporter adhesin YadA-like stalk" evidence="13">
    <location>
        <begin position="392"/>
        <end position="431"/>
    </location>
</feature>
<dbReference type="InterPro" id="IPR045584">
    <property type="entry name" value="Pilin-like"/>
</dbReference>
<feature type="domain" description="Trimeric autotransporter adhesin YadA-like stalk" evidence="13">
    <location>
        <begin position="1020"/>
        <end position="1060"/>
    </location>
</feature>
<dbReference type="Pfam" id="PF05662">
    <property type="entry name" value="YadA_stalk"/>
    <property type="match status" value="10"/>
</dbReference>
<proteinExistence type="inferred from homology"/>
<keyword evidence="15" id="KW-1185">Reference proteome</keyword>
<dbReference type="Gene3D" id="6.10.250.2040">
    <property type="match status" value="3"/>
</dbReference>
<feature type="domain" description="Trimeric autotransporter adhesin YadA-like stalk" evidence="13">
    <location>
        <begin position="197"/>
        <end position="236"/>
    </location>
</feature>
<evidence type="ECO:0000259" key="13">
    <source>
        <dbReference type="Pfam" id="PF05662"/>
    </source>
</evidence>
<gene>
    <name evidence="14" type="ORF">LMG3431_05802</name>
</gene>
<evidence type="ECO:0000256" key="7">
    <source>
        <dbReference type="ARBA" id="ARBA00022729"/>
    </source>
</evidence>
<feature type="domain" description="Trimeric autotransporter adhesin YadA-like head" evidence="12">
    <location>
        <begin position="908"/>
        <end position="932"/>
    </location>
</feature>
<dbReference type="GO" id="GO:0009986">
    <property type="term" value="C:cell surface"/>
    <property type="evidence" value="ECO:0007669"/>
    <property type="project" value="UniProtKB-SubCell"/>
</dbReference>
<keyword evidence="8" id="KW-0653">Protein transport</keyword>
<name>A0A6S7A2S3_9BURK</name>
<dbReference type="InterPro" id="IPR011049">
    <property type="entry name" value="Serralysin-like_metalloprot_C"/>
</dbReference>
<dbReference type="InterPro" id="IPR008640">
    <property type="entry name" value="Adhesin_Head_dom"/>
</dbReference>
<dbReference type="InterPro" id="IPR005594">
    <property type="entry name" value="YadA_C"/>
</dbReference>
<dbReference type="Gene3D" id="1.20.5.2280">
    <property type="match status" value="2"/>
</dbReference>
<feature type="domain" description="Trimeric autotransporter adhesin YadA-like stalk" evidence="13">
    <location>
        <begin position="587"/>
        <end position="626"/>
    </location>
</feature>
<dbReference type="Pfam" id="PF05658">
    <property type="entry name" value="YadA_head"/>
    <property type="match status" value="8"/>
</dbReference>
<dbReference type="Proteomes" id="UP000494108">
    <property type="component" value="Unassembled WGS sequence"/>
</dbReference>
<keyword evidence="9" id="KW-0472">Membrane</keyword>
<evidence type="ECO:0000256" key="10">
    <source>
        <dbReference type="ARBA" id="ARBA00023237"/>
    </source>
</evidence>
<dbReference type="CDD" id="cd12820">
    <property type="entry name" value="LbR_YadA-like"/>
    <property type="match status" value="1"/>
</dbReference>
<evidence type="ECO:0000256" key="1">
    <source>
        <dbReference type="ARBA" id="ARBA00004241"/>
    </source>
</evidence>
<feature type="domain" description="Trimeric autotransporter adhesin YadA-like head" evidence="12">
    <location>
        <begin position="704"/>
        <end position="729"/>
    </location>
</feature>
<evidence type="ECO:0000256" key="2">
    <source>
        <dbReference type="ARBA" id="ARBA00004442"/>
    </source>
</evidence>
<evidence type="ECO:0000259" key="11">
    <source>
        <dbReference type="Pfam" id="PF03895"/>
    </source>
</evidence>
<evidence type="ECO:0000256" key="8">
    <source>
        <dbReference type="ARBA" id="ARBA00022927"/>
    </source>
</evidence>
<evidence type="ECO:0000256" key="3">
    <source>
        <dbReference type="ARBA" id="ARBA00005848"/>
    </source>
</evidence>
<keyword evidence="10" id="KW-0998">Cell outer membrane</keyword>
<keyword evidence="6" id="KW-0812">Transmembrane</keyword>
<dbReference type="GO" id="GO:0009279">
    <property type="term" value="C:cell outer membrane"/>
    <property type="evidence" value="ECO:0007669"/>
    <property type="project" value="UniProtKB-SubCell"/>
</dbReference>
<dbReference type="AlphaFoldDB" id="A0A6S7A2S3"/>
<dbReference type="SUPFAM" id="SSF54523">
    <property type="entry name" value="Pili subunits"/>
    <property type="match status" value="1"/>
</dbReference>
<dbReference type="SUPFAM" id="SSF101967">
    <property type="entry name" value="Adhesin YadA, collagen-binding domain"/>
    <property type="match status" value="9"/>
</dbReference>
<evidence type="ECO:0000256" key="4">
    <source>
        <dbReference type="ARBA" id="ARBA00022448"/>
    </source>
</evidence>
<sequence>MSQLNETNTTVSTVDNRVTSVDNRVTSVDNRVTNVDNRVIGLENDALLWDPAADGGAGAYSANHGGTGPNKITNVAAGDLTNTSTDAVNGSQLKTTNDQVTSIDNRVTTVEGDVTTIGDRIENVYNTGTKYFHANSTGTDSQAIGQDSVAIGMGAVASHDGSVALGAGSIATGATLSNEAYLVGGQATGEVNVGERRITGLSAGAEDSDAVNVAQLKQVATDSTADAVKYDNSTHNTVTMTGDTYNSTTKTGGTKITNVARGEADSDAVNMSQLNETNTTVSTVDNRVTSVDNRVTSVDNRVTTVEGDVTTIGDRIENVYNTGTKYFHANSTGTDSQAIGQDSVAIGMGAVASHDGSVALGAGSIATGATLSNEAYLVGGQATGEVNVGERRITGLSAGAEDSDAVNVAQLKQVATDSTADAVKYDNSTHNTVTMTGDTYNSTTKTGGTKITNVARGEADSDAVNMSQLNETNTTVSTVDNRVTSVDNRVTSVDNRVTTVEGDVTTIGDRIENVYNTGTKYFHANSTGTDSQAIGQDSVAIGMGAVASHDGSVALGAGSIATGATLGNEAYLVGGQATGEVNVGNRRITGLSAGAEDSDAVNVAQLKQVATDSTADSVKYDNSTHNTVTLSGDTYNSTTKTGGTRITNVAAAVDGSDAVNLDQLEGGKTRYYSVNDGGVVGANYANDGATGNNSLAAGVAAGSSGAQSVALGFNAKAYSSQSVALGANSIANASLVAGAYNPNPLFTLAGLTPIGEVSVGSVSQERRITNVAAGSADTDAVNVSQLRSAVSAIPTTPTVNDRAVKYDGAAGSPKNKITLEGAVSTDGGKTGGTTITNVSQGVLSKTSTDAVNGSQLFETNQKVENIDGRVTNIENKFIENMNDLENGSRYFKADGTNTDADKATVQAGTNGVASGANANVTANNGVAIGNSAVSSAEEAVAVGANAKASSAGATATGSGARASGKKSVAVGQNANASANNAVAVGAGAQASHANSVALGTDSVTSRDNSVSVGYAGGERQITNVAAGTAPTDGVNVSQLNDAKNDVINYTNGKLSNLRNDANAGTASAMAMAALPQATLPGKGMVAIGGGTYGGQSGMAVGVSGMSESGKWVFKANATTNTRGNVGAGVGVGFHW</sequence>
<feature type="domain" description="Trimeric autotransporter adhesin YadA-like head" evidence="12">
    <location>
        <begin position="338"/>
        <end position="364"/>
    </location>
</feature>
<evidence type="ECO:0000313" key="15">
    <source>
        <dbReference type="Proteomes" id="UP000494108"/>
    </source>
</evidence>
<comment type="subcellular location">
    <subcellularLocation>
        <location evidence="2">Cell outer membrane</location>
    </subcellularLocation>
    <subcellularLocation>
        <location evidence="1">Cell surface</location>
    </subcellularLocation>
</comment>
<dbReference type="Gene3D" id="2.150.10.10">
    <property type="entry name" value="Serralysin-like metalloprotease, C-terminal"/>
    <property type="match status" value="2"/>
</dbReference>
<evidence type="ECO:0000313" key="14">
    <source>
        <dbReference type="EMBL" id="CAB3707683.1"/>
    </source>
</evidence>
<evidence type="ECO:0000256" key="9">
    <source>
        <dbReference type="ARBA" id="ARBA00023136"/>
    </source>
</evidence>
<evidence type="ECO:0008006" key="16">
    <source>
        <dbReference type="Google" id="ProtNLM"/>
    </source>
</evidence>
<evidence type="ECO:0000259" key="12">
    <source>
        <dbReference type="Pfam" id="PF05658"/>
    </source>
</evidence>
<dbReference type="Gene3D" id="4.10.80.270">
    <property type="match status" value="1"/>
</dbReference>
<keyword evidence="5" id="KW-1134">Transmembrane beta strand</keyword>
<reference evidence="14 15" key="1">
    <citation type="submission" date="2020-04" db="EMBL/GenBank/DDBJ databases">
        <authorList>
            <person name="De Canck E."/>
        </authorList>
    </citation>
    <scope>NUCLEOTIDE SEQUENCE [LARGE SCALE GENOMIC DNA]</scope>
    <source>
        <strain evidence="14 15">LMG 3431</strain>
    </source>
</reference>
<feature type="domain" description="Trimeric autotransporter adhesin YadA-like stalk" evidence="13">
    <location>
        <begin position="835"/>
        <end position="874"/>
    </location>
</feature>
<comment type="similarity">
    <text evidence="3">Belongs to the autotransporter-2 (AT-2) (TC 1.B.40) family.</text>
</comment>
<feature type="domain" description="Trimeric autotransporter adhesin YadA-like C-terminal membrane anchor" evidence="11">
    <location>
        <begin position="1075"/>
        <end position="1135"/>
    </location>
</feature>
<feature type="domain" description="Trimeric autotransporter adhesin YadA-like stalk" evidence="13">
    <location>
        <begin position="767"/>
        <end position="798"/>
    </location>
</feature>
<dbReference type="EMBL" id="CADIJX010000014">
    <property type="protein sequence ID" value="CAB3707683.1"/>
    <property type="molecule type" value="Genomic_DNA"/>
</dbReference>
<dbReference type="Gene3D" id="2.60.40.4050">
    <property type="match status" value="3"/>
</dbReference>
<feature type="domain" description="Trimeric autotransporter adhesin YadA-like head" evidence="12">
    <location>
        <begin position="962"/>
        <end position="988"/>
    </location>
</feature>
<keyword evidence="4" id="KW-0813">Transport</keyword>
<accession>A0A6S7A2S3</accession>
<feature type="domain" description="Trimeric autotransporter adhesin YadA-like stalk" evidence="13">
    <location>
        <begin position="255"/>
        <end position="293"/>
    </location>
</feature>
<feature type="domain" description="Trimeric autotransporter adhesin YadA-like head" evidence="12">
    <location>
        <begin position="935"/>
        <end position="960"/>
    </location>
</feature>
<dbReference type="Pfam" id="PF03895">
    <property type="entry name" value="YadA_anchor"/>
    <property type="match status" value="1"/>
</dbReference>
<keyword evidence="7" id="KW-0732">Signal</keyword>
<feature type="domain" description="Trimeric autotransporter adhesin YadA-like head" evidence="12">
    <location>
        <begin position="994"/>
        <end position="1014"/>
    </location>
</feature>
<feature type="domain" description="Trimeric autotransporter adhesin YadA-like head" evidence="12">
    <location>
        <begin position="143"/>
        <end position="169"/>
    </location>
</feature>
<protein>
    <recommendedName>
        <fullName evidence="16">YadA-like family protein</fullName>
    </recommendedName>
</protein>
<dbReference type="InterPro" id="IPR008635">
    <property type="entry name" value="Coiled_stalk_dom"/>
</dbReference>
<feature type="domain" description="Trimeric autotransporter adhesin YadA-like stalk" evidence="13">
    <location>
        <begin position="71"/>
        <end position="113"/>
    </location>
</feature>
<organism evidence="14 15">
    <name type="scientific">Achromobacter pestifer</name>
    <dbReference type="NCBI Taxonomy" id="1353889"/>
    <lineage>
        <taxon>Bacteria</taxon>
        <taxon>Pseudomonadati</taxon>
        <taxon>Pseudomonadota</taxon>
        <taxon>Betaproteobacteria</taxon>
        <taxon>Burkholderiales</taxon>
        <taxon>Alcaligenaceae</taxon>
        <taxon>Achromobacter</taxon>
    </lineage>
</organism>
<feature type="domain" description="Trimeric autotransporter adhesin YadA-like stalk" evidence="13">
    <location>
        <begin position="645"/>
        <end position="666"/>
    </location>
</feature>